<name>A0A1B0ZR25_9RHOB</name>
<dbReference type="EMBL" id="JARCJK010000009">
    <property type="protein sequence ID" value="MDE4167303.1"/>
    <property type="molecule type" value="Genomic_DNA"/>
</dbReference>
<dbReference type="Pfam" id="PF01636">
    <property type="entry name" value="APH"/>
    <property type="match status" value="1"/>
</dbReference>
<dbReference type="InterPro" id="IPR002575">
    <property type="entry name" value="Aminoglycoside_PTrfase"/>
</dbReference>
<dbReference type="Gene3D" id="3.90.1200.10">
    <property type="match status" value="1"/>
</dbReference>
<dbReference type="EMBL" id="CP015124">
    <property type="protein sequence ID" value="ANP36623.1"/>
    <property type="molecule type" value="Genomic_DNA"/>
</dbReference>
<reference evidence="3 5" key="2">
    <citation type="submission" date="2023-02" db="EMBL/GenBank/DDBJ databases">
        <title>Population genomics of bacteria associated with diatom.</title>
        <authorList>
            <person name="Xie J."/>
            <person name="Wang H."/>
        </authorList>
    </citation>
    <scope>NUCLEOTIDE SEQUENCE [LARGE SCALE GENOMIC DNA]</scope>
    <source>
        <strain evidence="3 5">PT47_8</strain>
    </source>
</reference>
<organism evidence="2 4">
    <name type="scientific">Phaeobacter gallaeciensis</name>
    <dbReference type="NCBI Taxonomy" id="60890"/>
    <lineage>
        <taxon>Bacteria</taxon>
        <taxon>Pseudomonadati</taxon>
        <taxon>Pseudomonadota</taxon>
        <taxon>Alphaproteobacteria</taxon>
        <taxon>Rhodobacterales</taxon>
        <taxon>Roseobacteraceae</taxon>
        <taxon>Phaeobacter</taxon>
    </lineage>
</organism>
<evidence type="ECO:0000313" key="2">
    <source>
        <dbReference type="EMBL" id="ANP36623.1"/>
    </source>
</evidence>
<protein>
    <submittedName>
        <fullName evidence="3">Aminoglycoside phosphotransferase family protein</fullName>
    </submittedName>
</protein>
<evidence type="ECO:0000313" key="5">
    <source>
        <dbReference type="Proteomes" id="UP001218364"/>
    </source>
</evidence>
<dbReference type="Proteomes" id="UP000092565">
    <property type="component" value="Chromosome"/>
</dbReference>
<dbReference type="AlphaFoldDB" id="A0A1B0ZR25"/>
<gene>
    <name evidence="2" type="ORF">JL2886_01715</name>
    <name evidence="3" type="ORF">PXK24_16525</name>
</gene>
<dbReference type="InterPro" id="IPR011009">
    <property type="entry name" value="Kinase-like_dom_sf"/>
</dbReference>
<reference evidence="2 4" key="1">
    <citation type="submission" date="2016-04" db="EMBL/GenBank/DDBJ databases">
        <authorList>
            <person name="Evans L.H."/>
            <person name="Alamgir A."/>
            <person name="Owens N."/>
            <person name="Weber N.D."/>
            <person name="Virtaneva K."/>
            <person name="Barbian K."/>
            <person name="Babar A."/>
            <person name="Rosenke K."/>
        </authorList>
    </citation>
    <scope>NUCLEOTIDE SEQUENCE [LARGE SCALE GENOMIC DNA]</scope>
    <source>
        <strain evidence="2 4">JL2886</strain>
    </source>
</reference>
<dbReference type="Proteomes" id="UP001218364">
    <property type="component" value="Unassembled WGS sequence"/>
</dbReference>
<dbReference type="InterPro" id="IPR051678">
    <property type="entry name" value="AGP_Transferase"/>
</dbReference>
<dbReference type="SUPFAM" id="SSF56112">
    <property type="entry name" value="Protein kinase-like (PK-like)"/>
    <property type="match status" value="1"/>
</dbReference>
<dbReference type="RefSeq" id="WP_082996038.1">
    <property type="nucleotide sequence ID" value="NZ_CP015124.1"/>
</dbReference>
<keyword evidence="4" id="KW-1185">Reference proteome</keyword>
<proteinExistence type="predicted"/>
<accession>A0A1B0ZR25</accession>
<evidence type="ECO:0000259" key="1">
    <source>
        <dbReference type="Pfam" id="PF01636"/>
    </source>
</evidence>
<sequence length="351" mass="39037">MPDEMMNRLPAFHQKPSVAEVEQRAMALWPGIAADAGLPPDGAAFSMMQVNSSRRDSRAVLGIRTADERRFVLRADFAEGNLAALRAHHDRHRAAAQALREVLGVNVPELVWLDPERPIALFEFAPGETAYRELSFADHGLGNREVLLRRIGGAVAQLHAAGAVEQRRFWPKPHLARVQGRAAKVRAGDLQIRRSNRFLGLCAMLHRFAREARGLPYQAALQHGDLHFRNILITEDLVSFIDFSNARFSLPHSDIANLWLANLPDHLATGGGAQGKAVGFGSVACSDWAAFEQGYGQAVTQDPVFRFLFLHRLYRSWLRLPAPGADLQARDSTLLSGVEMVFDWFQKNDRG</sequence>
<feature type="domain" description="Aminoglycoside phosphotransferase" evidence="1">
    <location>
        <begin position="64"/>
        <end position="264"/>
    </location>
</feature>
<dbReference type="PANTHER" id="PTHR21310">
    <property type="entry name" value="AMINOGLYCOSIDE PHOSPHOTRANSFERASE-RELATED-RELATED"/>
    <property type="match status" value="1"/>
</dbReference>
<evidence type="ECO:0000313" key="4">
    <source>
        <dbReference type="Proteomes" id="UP000092565"/>
    </source>
</evidence>
<evidence type="ECO:0000313" key="3">
    <source>
        <dbReference type="EMBL" id="MDE4167303.1"/>
    </source>
</evidence>